<feature type="region of interest" description="Disordered" evidence="1">
    <location>
        <begin position="1"/>
        <end position="28"/>
    </location>
</feature>
<accession>A0A166LZ21</accession>
<feature type="compositionally biased region" description="Low complexity" evidence="1">
    <location>
        <begin position="340"/>
        <end position="372"/>
    </location>
</feature>
<evidence type="ECO:0000256" key="1">
    <source>
        <dbReference type="SAM" id="MobiDB-lite"/>
    </source>
</evidence>
<evidence type="ECO:0000313" key="3">
    <source>
        <dbReference type="Proteomes" id="UP000076532"/>
    </source>
</evidence>
<feature type="region of interest" description="Disordered" evidence="1">
    <location>
        <begin position="444"/>
        <end position="489"/>
    </location>
</feature>
<keyword evidence="3" id="KW-1185">Reference proteome</keyword>
<organism evidence="2 3">
    <name type="scientific">Athelia psychrophila</name>
    <dbReference type="NCBI Taxonomy" id="1759441"/>
    <lineage>
        <taxon>Eukaryota</taxon>
        <taxon>Fungi</taxon>
        <taxon>Dikarya</taxon>
        <taxon>Basidiomycota</taxon>
        <taxon>Agaricomycotina</taxon>
        <taxon>Agaricomycetes</taxon>
        <taxon>Agaricomycetidae</taxon>
        <taxon>Atheliales</taxon>
        <taxon>Atheliaceae</taxon>
        <taxon>Athelia</taxon>
    </lineage>
</organism>
<feature type="region of interest" description="Disordered" evidence="1">
    <location>
        <begin position="251"/>
        <end position="432"/>
    </location>
</feature>
<gene>
    <name evidence="2" type="ORF">FIBSPDRAFT_858430</name>
</gene>
<protein>
    <submittedName>
        <fullName evidence="2">Uncharacterized protein</fullName>
    </submittedName>
</protein>
<feature type="compositionally biased region" description="Polar residues" evidence="1">
    <location>
        <begin position="457"/>
        <end position="481"/>
    </location>
</feature>
<dbReference type="EMBL" id="KV417532">
    <property type="protein sequence ID" value="KZP23470.1"/>
    <property type="molecule type" value="Genomic_DNA"/>
</dbReference>
<dbReference type="AlphaFoldDB" id="A0A166LZ21"/>
<feature type="compositionally biased region" description="Low complexity" evidence="1">
    <location>
        <begin position="210"/>
        <end position="224"/>
    </location>
</feature>
<evidence type="ECO:0000313" key="2">
    <source>
        <dbReference type="EMBL" id="KZP23470.1"/>
    </source>
</evidence>
<name>A0A166LZ21_9AGAM</name>
<sequence length="489" mass="52979">MPTGLHPLPASKSRSNSPSRTRKPKLGFPNIFRRHHAHPSEEYYHRPAEFPFNSHAHPHDEILDITFEAAEASHGEISHTPSNLAPYSPDEKPMLPRLSRLDIPHMHSNLNISFSATPSPQSPVQKISAQRVEVVARDHVNMMFPPTSAHAYSTGDALKALGVKHASSKRVEEHKEHDATSRPLADVHTRPLVKPLLIPFTSPSVQPNTSAPAPSGLPAPAKLRPLPPIPISNQFAPIPFSSNSAYQNHANVRRSTEISPSHTPKGTSTPPTNEVATVPVHALRKLPPVPRIPERGEIQLPSGPSSESGHGHESLSASFPKSLAKGALDRSLDDYEANQGELSEGSGSDGTGTPDLTSSSLPSSKSSSTSSLHDLVATPPPRPRRSSRRPQPPPEQTRRRGPRAQDKAAVSWLPSDCWSGPSSRAASPIREDAVKHETRALFSRVTGSQPRGDARQLFSQPNESNVSLRTDCSSSQYSVESMLQRPASP</sequence>
<feature type="compositionally biased region" description="Polar residues" evidence="1">
    <location>
        <begin position="257"/>
        <end position="275"/>
    </location>
</feature>
<feature type="region of interest" description="Disordered" evidence="1">
    <location>
        <begin position="201"/>
        <end position="225"/>
    </location>
</feature>
<proteinExistence type="predicted"/>
<dbReference type="Proteomes" id="UP000076532">
    <property type="component" value="Unassembled WGS sequence"/>
</dbReference>
<reference evidence="2 3" key="1">
    <citation type="journal article" date="2016" name="Mol. Biol. Evol.">
        <title>Comparative Genomics of Early-Diverging Mushroom-Forming Fungi Provides Insights into the Origins of Lignocellulose Decay Capabilities.</title>
        <authorList>
            <person name="Nagy L.G."/>
            <person name="Riley R."/>
            <person name="Tritt A."/>
            <person name="Adam C."/>
            <person name="Daum C."/>
            <person name="Floudas D."/>
            <person name="Sun H."/>
            <person name="Yadav J.S."/>
            <person name="Pangilinan J."/>
            <person name="Larsson K.H."/>
            <person name="Matsuura K."/>
            <person name="Barry K."/>
            <person name="Labutti K."/>
            <person name="Kuo R."/>
            <person name="Ohm R.A."/>
            <person name="Bhattacharya S.S."/>
            <person name="Shirouzu T."/>
            <person name="Yoshinaga Y."/>
            <person name="Martin F.M."/>
            <person name="Grigoriev I.V."/>
            <person name="Hibbett D.S."/>
        </authorList>
    </citation>
    <scope>NUCLEOTIDE SEQUENCE [LARGE SCALE GENOMIC DNA]</scope>
    <source>
        <strain evidence="2 3">CBS 109695</strain>
    </source>
</reference>